<evidence type="ECO:0000313" key="1">
    <source>
        <dbReference type="EMBL" id="TDG68809.1"/>
    </source>
</evidence>
<dbReference type="STRING" id="907931.GCA_000165675_01213"/>
<keyword evidence="2" id="KW-1185">Reference proteome</keyword>
<dbReference type="RefSeq" id="WP_010007394.1">
    <property type="nucleotide sequence ID" value="NZ_JAGYGP010000002.1"/>
</dbReference>
<proteinExistence type="predicted"/>
<dbReference type="Proteomes" id="UP000295681">
    <property type="component" value="Unassembled WGS sequence"/>
</dbReference>
<comment type="caution">
    <text evidence="1">The sequence shown here is derived from an EMBL/GenBank/DDBJ whole genome shotgun (WGS) entry which is preliminary data.</text>
</comment>
<dbReference type="EMBL" id="PUFI01000009">
    <property type="protein sequence ID" value="TDG68809.1"/>
    <property type="molecule type" value="Genomic_DNA"/>
</dbReference>
<name>A0A4R5N9I9_9LACO</name>
<organism evidence="1 2">
    <name type="scientific">Leuconostoc fallax</name>
    <dbReference type="NCBI Taxonomy" id="1251"/>
    <lineage>
        <taxon>Bacteria</taxon>
        <taxon>Bacillati</taxon>
        <taxon>Bacillota</taxon>
        <taxon>Bacilli</taxon>
        <taxon>Lactobacillales</taxon>
        <taxon>Lactobacillaceae</taxon>
        <taxon>Leuconostoc</taxon>
    </lineage>
</organism>
<accession>A0A4R5N9I9</accession>
<protein>
    <submittedName>
        <fullName evidence="1">Uncharacterized protein</fullName>
    </submittedName>
</protein>
<reference evidence="1 2" key="1">
    <citation type="journal article" date="2019" name="Appl. Microbiol. Biotechnol.">
        <title>Uncovering carbohydrate metabolism through a genotype-phenotype association study of 56 lactic acid bacteria genomes.</title>
        <authorList>
            <person name="Buron-Moles G."/>
            <person name="Chailyan A."/>
            <person name="Dolejs I."/>
            <person name="Forster J."/>
            <person name="Miks M.H."/>
        </authorList>
    </citation>
    <scope>NUCLEOTIDE SEQUENCE [LARGE SCALE GENOMIC DNA]</scope>
    <source>
        <strain evidence="1 2">ATCC 700006</strain>
    </source>
</reference>
<dbReference type="AlphaFoldDB" id="A0A4R5N9I9"/>
<gene>
    <name evidence="1" type="ORF">C5L23_000728</name>
</gene>
<evidence type="ECO:0000313" key="2">
    <source>
        <dbReference type="Proteomes" id="UP000295681"/>
    </source>
</evidence>
<sequence>MSNFNIMQRRSKLEKISHRFHDVLDLSDDAIDYALSQLIYVQRLASNADMEQYRSHLELQLQQKKLITNDLSTEQFVGLMLMLDFEEIAGIWQNPYTIDDGTTSYYK</sequence>